<dbReference type="OrthoDB" id="595236at2"/>
<protein>
    <submittedName>
        <fullName evidence="1">PhoP regulatory network protein YrbL</fullName>
    </submittedName>
</protein>
<dbReference type="Proteomes" id="UP000199677">
    <property type="component" value="Unassembled WGS sequence"/>
</dbReference>
<sequence length="192" mass="22259">MKKVLLDIESLIGKGNKRLCFEYPKNNLRCIKVAHRRDGWKENVIDWIYLKYLVFRKADLSRLAMCHGWVLTNYGRGLVFDKVVNFDGKNASTLKDFLNKNLESLSPQDVLMLVSDLKLWALKNGVAVIEPNEVNIMVRDNGEALELVVIDGVGGRERFSIKNIMYIISRRYSNRKTEKQFLAFESKLKNLF</sequence>
<reference evidence="2" key="1">
    <citation type="submission" date="2016-10" db="EMBL/GenBank/DDBJ databases">
        <authorList>
            <person name="Varghese N."/>
            <person name="Submissions S."/>
        </authorList>
    </citation>
    <scope>NUCLEOTIDE SEQUENCE [LARGE SCALE GENOMIC DNA]</scope>
    <source>
        <strain evidence="2">CGMCC 1.6494</strain>
    </source>
</reference>
<evidence type="ECO:0000313" key="1">
    <source>
        <dbReference type="EMBL" id="SDO33431.1"/>
    </source>
</evidence>
<dbReference type="RefSeq" id="WP_089708063.1">
    <property type="nucleotide sequence ID" value="NZ_FNII01000021.1"/>
</dbReference>
<organism evidence="1 2">
    <name type="scientific">Vreelandella arcis</name>
    <dbReference type="NCBI Taxonomy" id="416873"/>
    <lineage>
        <taxon>Bacteria</taxon>
        <taxon>Pseudomonadati</taxon>
        <taxon>Pseudomonadota</taxon>
        <taxon>Gammaproteobacteria</taxon>
        <taxon>Oceanospirillales</taxon>
        <taxon>Halomonadaceae</taxon>
        <taxon>Vreelandella</taxon>
    </lineage>
</organism>
<dbReference type="EMBL" id="FNII01000021">
    <property type="protein sequence ID" value="SDO33431.1"/>
    <property type="molecule type" value="Genomic_DNA"/>
</dbReference>
<proteinExistence type="predicted"/>
<evidence type="ECO:0000313" key="2">
    <source>
        <dbReference type="Proteomes" id="UP000199677"/>
    </source>
</evidence>
<dbReference type="STRING" id="416873.SAMN04487951_12130"/>
<dbReference type="Pfam" id="PF10707">
    <property type="entry name" value="YrbL-PhoP_reg"/>
    <property type="match status" value="1"/>
</dbReference>
<keyword evidence="2" id="KW-1185">Reference proteome</keyword>
<dbReference type="InterPro" id="IPR019647">
    <property type="entry name" value="PhoP_reg_network_YrbL"/>
</dbReference>
<name>A0A1H0IQX3_9GAMM</name>
<gene>
    <name evidence="1" type="ORF">SAMN04487951_12130</name>
</gene>
<dbReference type="AlphaFoldDB" id="A0A1H0IQX3"/>
<accession>A0A1H0IQX3</accession>